<evidence type="ECO:0000256" key="6">
    <source>
        <dbReference type="ARBA" id="ARBA00047334"/>
    </source>
</evidence>
<feature type="binding site" evidence="9">
    <location>
        <position position="75"/>
    </location>
    <ligand>
        <name>4-amino-2-methyl-5-(diphosphooxymethyl)pyrimidine</name>
        <dbReference type="ChEBI" id="CHEBI:57841"/>
    </ligand>
</feature>
<comment type="catalytic activity">
    <reaction evidence="8 9 10">
        <text>2-[(2R,5Z)-2-carboxy-4-methylthiazol-5(2H)-ylidene]ethyl phosphate + 4-amino-2-methyl-5-(diphosphooxymethyl)pyrimidine + 2 H(+) = thiamine phosphate + CO2 + diphosphate</text>
        <dbReference type="Rhea" id="RHEA:47844"/>
        <dbReference type="ChEBI" id="CHEBI:15378"/>
        <dbReference type="ChEBI" id="CHEBI:16526"/>
        <dbReference type="ChEBI" id="CHEBI:33019"/>
        <dbReference type="ChEBI" id="CHEBI:37575"/>
        <dbReference type="ChEBI" id="CHEBI:57841"/>
        <dbReference type="ChEBI" id="CHEBI:62899"/>
        <dbReference type="EC" id="2.5.1.3"/>
    </reaction>
</comment>
<evidence type="ECO:0000256" key="8">
    <source>
        <dbReference type="ARBA" id="ARBA00047883"/>
    </source>
</evidence>
<gene>
    <name evidence="9 13" type="primary">thiE</name>
    <name evidence="13" type="ORF">N9R04_07500</name>
</gene>
<reference evidence="13 14" key="1">
    <citation type="journal article" date="2023" name="Int. J. Syst. Evol. Microbiol.">
        <title>Streptococcus sciuri sp. nov., Staphylococcus marylandisciuri sp. nov. and Staphylococcus americanisciuri sp. nov., isolated from faeces of eastern grey squirrel (Sciurus carolinensis).</title>
        <authorList>
            <person name="Volokhov D.V."/>
            <person name="Zagorodnyaya T.A."/>
            <person name="Furtak V.A."/>
            <person name="Nattanmai G."/>
            <person name="Randall L."/>
            <person name="Jose S."/>
            <person name="Gao Y."/>
            <person name="Eisenberg T."/>
            <person name="Delmonte P."/>
            <person name="Blom J."/>
            <person name="Mitchell K.K."/>
        </authorList>
    </citation>
    <scope>NUCLEOTIDE SEQUENCE [LARGE SCALE GENOMIC DNA]</scope>
    <source>
        <strain evidence="13 14">SQ8-PEA</strain>
    </source>
</reference>
<proteinExistence type="inferred from homology"/>
<dbReference type="CDD" id="cd00564">
    <property type="entry name" value="TMP_TenI"/>
    <property type="match status" value="1"/>
</dbReference>
<sequence>MFSKENLLLYFVCGTQDMKDGRRLDEVLEKALKAGITMFQFREKGEGSLAGQAKVDLALSLKQLCQSYGVPFIVNDDVELAQEINADGVHVGQSDMQVETFAKAFKDKIIGLSVGNFEEYTQSDLTNIDYIGVGPMFSTQSKSDAEAPVGPVMISNLRQYVPDLPMVAIGGITVDNAPSVIEGGADGLAVISAIAQSNNINETVNSFLQIQK</sequence>
<dbReference type="InterPro" id="IPR022998">
    <property type="entry name" value="ThiamineP_synth_TenI"/>
</dbReference>
<evidence type="ECO:0000256" key="4">
    <source>
        <dbReference type="ARBA" id="ARBA00022842"/>
    </source>
</evidence>
<evidence type="ECO:0000256" key="1">
    <source>
        <dbReference type="ARBA" id="ARBA00005165"/>
    </source>
</evidence>
<evidence type="ECO:0000259" key="12">
    <source>
        <dbReference type="Pfam" id="PF02581"/>
    </source>
</evidence>
<comment type="pathway">
    <text evidence="1 9 11">Cofactor biosynthesis; thiamine diphosphate biosynthesis; thiamine phosphate from 4-amino-2-methyl-5-diphosphomethylpyrimidine and 4-methyl-5-(2-phosphoethyl)-thiazole: step 1/1.</text>
</comment>
<feature type="domain" description="Thiamine phosphate synthase/TenI" evidence="12">
    <location>
        <begin position="9"/>
        <end position="194"/>
    </location>
</feature>
<feature type="binding site" evidence="9">
    <location>
        <begin position="191"/>
        <end position="192"/>
    </location>
    <ligand>
        <name>2-[(2R,5Z)-2-carboxy-4-methylthiazol-5(2H)-ylidene]ethyl phosphate</name>
        <dbReference type="ChEBI" id="CHEBI:62899"/>
    </ligand>
</feature>
<dbReference type="InterPro" id="IPR036206">
    <property type="entry name" value="ThiamineP_synth_sf"/>
</dbReference>
<comment type="caution">
    <text evidence="13">The sequence shown here is derived from an EMBL/GenBank/DDBJ whole genome shotgun (WGS) entry which is preliminary data.</text>
</comment>
<comment type="similarity">
    <text evidence="9 10">Belongs to the thiamine-phosphate synthase family.</text>
</comment>
<dbReference type="EMBL" id="JAOPKZ010000012">
    <property type="protein sequence ID" value="MCU5746557.1"/>
    <property type="molecule type" value="Genomic_DNA"/>
</dbReference>
<evidence type="ECO:0000256" key="3">
    <source>
        <dbReference type="ARBA" id="ARBA00022723"/>
    </source>
</evidence>
<evidence type="ECO:0000256" key="11">
    <source>
        <dbReference type="RuleBase" id="RU004253"/>
    </source>
</evidence>
<dbReference type="PANTHER" id="PTHR20857:SF15">
    <property type="entry name" value="THIAMINE-PHOSPHATE SYNTHASE"/>
    <property type="match status" value="1"/>
</dbReference>
<dbReference type="NCBIfam" id="TIGR00693">
    <property type="entry name" value="thiE"/>
    <property type="match status" value="1"/>
</dbReference>
<organism evidence="13 14">
    <name type="scientific">Staphylococcus marylandisciuri</name>
    <dbReference type="NCBI Taxonomy" id="2981529"/>
    <lineage>
        <taxon>Bacteria</taxon>
        <taxon>Bacillati</taxon>
        <taxon>Bacillota</taxon>
        <taxon>Bacilli</taxon>
        <taxon>Bacillales</taxon>
        <taxon>Staphylococcaceae</taxon>
        <taxon>Staphylococcus</taxon>
    </lineage>
</organism>
<evidence type="ECO:0000256" key="7">
    <source>
        <dbReference type="ARBA" id="ARBA00047851"/>
    </source>
</evidence>
<evidence type="ECO:0000256" key="9">
    <source>
        <dbReference type="HAMAP-Rule" id="MF_00097"/>
    </source>
</evidence>
<dbReference type="PANTHER" id="PTHR20857">
    <property type="entry name" value="THIAMINE-PHOSPHATE PYROPHOSPHORYLASE"/>
    <property type="match status" value="1"/>
</dbReference>
<keyword evidence="3 9" id="KW-0479">Metal-binding</keyword>
<evidence type="ECO:0000256" key="10">
    <source>
        <dbReference type="RuleBase" id="RU003826"/>
    </source>
</evidence>
<feature type="binding site" evidence="9">
    <location>
        <position position="171"/>
    </location>
    <ligand>
        <name>2-[(2R,5Z)-2-carboxy-4-methylthiazol-5(2H)-ylidene]ethyl phosphate</name>
        <dbReference type="ChEBI" id="CHEBI:62899"/>
    </ligand>
</feature>
<evidence type="ECO:0000313" key="13">
    <source>
        <dbReference type="EMBL" id="MCU5746557.1"/>
    </source>
</evidence>
<dbReference type="Proteomes" id="UP001209553">
    <property type="component" value="Unassembled WGS sequence"/>
</dbReference>
<keyword evidence="14" id="KW-1185">Reference proteome</keyword>
<dbReference type="InterPro" id="IPR013785">
    <property type="entry name" value="Aldolase_TIM"/>
</dbReference>
<evidence type="ECO:0000313" key="14">
    <source>
        <dbReference type="Proteomes" id="UP001209553"/>
    </source>
</evidence>
<dbReference type="Gene3D" id="3.20.20.70">
    <property type="entry name" value="Aldolase class I"/>
    <property type="match status" value="1"/>
</dbReference>
<evidence type="ECO:0000256" key="5">
    <source>
        <dbReference type="ARBA" id="ARBA00022977"/>
    </source>
</evidence>
<feature type="binding site" evidence="9">
    <location>
        <begin position="139"/>
        <end position="141"/>
    </location>
    <ligand>
        <name>2-[(2R,5Z)-2-carboxy-4-methylthiazol-5(2H)-ylidene]ethyl phosphate</name>
        <dbReference type="ChEBI" id="CHEBI:62899"/>
    </ligand>
</feature>
<feature type="binding site" evidence="9">
    <location>
        <position position="113"/>
    </location>
    <ligand>
        <name>4-amino-2-methyl-5-(diphosphooxymethyl)pyrimidine</name>
        <dbReference type="ChEBI" id="CHEBI:57841"/>
    </ligand>
</feature>
<keyword evidence="4 9" id="KW-0460">Magnesium</keyword>
<feature type="binding site" evidence="9">
    <location>
        <position position="95"/>
    </location>
    <ligand>
        <name>Mg(2+)</name>
        <dbReference type="ChEBI" id="CHEBI:18420"/>
    </ligand>
</feature>
<dbReference type="RefSeq" id="WP_262856177.1">
    <property type="nucleotide sequence ID" value="NZ_JAOPKZ010000012.1"/>
</dbReference>
<evidence type="ECO:0000256" key="2">
    <source>
        <dbReference type="ARBA" id="ARBA00022679"/>
    </source>
</evidence>
<accession>A0ABT2QRF4</accession>
<dbReference type="Pfam" id="PF02581">
    <property type="entry name" value="TMP-TENI"/>
    <property type="match status" value="1"/>
</dbReference>
<protein>
    <recommendedName>
        <fullName evidence="9">Thiamine-phosphate synthase</fullName>
        <shortName evidence="9">TP synthase</shortName>
        <shortName evidence="9">TPS</shortName>
        <ecNumber evidence="9">2.5.1.3</ecNumber>
    </recommendedName>
    <alternativeName>
        <fullName evidence="9">Thiamine-phosphate pyrophosphorylase</fullName>
        <shortName evidence="9">TMP pyrophosphorylase</shortName>
        <shortName evidence="9">TMP-PPase</shortName>
    </alternativeName>
</protein>
<comment type="function">
    <text evidence="9">Condenses 4-methyl-5-(beta-hydroxyethyl)thiazole monophosphate (THZ-P) and 2-methyl-4-amino-5-hydroxymethyl pyrimidine pyrophosphate (HMP-PP) to form thiamine monophosphate (TMP).</text>
</comment>
<comment type="catalytic activity">
    <reaction evidence="7 9 10">
        <text>2-(2-carboxy-4-methylthiazol-5-yl)ethyl phosphate + 4-amino-2-methyl-5-(diphosphooxymethyl)pyrimidine + 2 H(+) = thiamine phosphate + CO2 + diphosphate</text>
        <dbReference type="Rhea" id="RHEA:47848"/>
        <dbReference type="ChEBI" id="CHEBI:15378"/>
        <dbReference type="ChEBI" id="CHEBI:16526"/>
        <dbReference type="ChEBI" id="CHEBI:33019"/>
        <dbReference type="ChEBI" id="CHEBI:37575"/>
        <dbReference type="ChEBI" id="CHEBI:57841"/>
        <dbReference type="ChEBI" id="CHEBI:62890"/>
        <dbReference type="EC" id="2.5.1.3"/>
    </reaction>
</comment>
<keyword evidence="2 9" id="KW-0808">Transferase</keyword>
<feature type="binding site" evidence="9">
    <location>
        <position position="142"/>
    </location>
    <ligand>
        <name>4-amino-2-methyl-5-(diphosphooxymethyl)pyrimidine</name>
        <dbReference type="ChEBI" id="CHEBI:57841"/>
    </ligand>
</feature>
<dbReference type="EC" id="2.5.1.3" evidence="9"/>
<feature type="binding site" evidence="9">
    <location>
        <begin position="40"/>
        <end position="44"/>
    </location>
    <ligand>
        <name>4-amino-2-methyl-5-(diphosphooxymethyl)pyrimidine</name>
        <dbReference type="ChEBI" id="CHEBI:57841"/>
    </ligand>
</feature>
<keyword evidence="5 9" id="KW-0784">Thiamine biosynthesis</keyword>
<dbReference type="InterPro" id="IPR034291">
    <property type="entry name" value="TMP_synthase"/>
</dbReference>
<dbReference type="SUPFAM" id="SSF51391">
    <property type="entry name" value="Thiamin phosphate synthase"/>
    <property type="match status" value="1"/>
</dbReference>
<dbReference type="GO" id="GO:0004789">
    <property type="term" value="F:thiamine-phosphate diphosphorylase activity"/>
    <property type="evidence" value="ECO:0007669"/>
    <property type="project" value="UniProtKB-EC"/>
</dbReference>
<comment type="catalytic activity">
    <reaction evidence="6 9 10">
        <text>4-methyl-5-(2-phosphooxyethyl)-thiazole + 4-amino-2-methyl-5-(diphosphooxymethyl)pyrimidine + H(+) = thiamine phosphate + diphosphate</text>
        <dbReference type="Rhea" id="RHEA:22328"/>
        <dbReference type="ChEBI" id="CHEBI:15378"/>
        <dbReference type="ChEBI" id="CHEBI:33019"/>
        <dbReference type="ChEBI" id="CHEBI:37575"/>
        <dbReference type="ChEBI" id="CHEBI:57841"/>
        <dbReference type="ChEBI" id="CHEBI:58296"/>
        <dbReference type="EC" id="2.5.1.3"/>
    </reaction>
</comment>
<comment type="cofactor">
    <cofactor evidence="9">
        <name>Mg(2+)</name>
        <dbReference type="ChEBI" id="CHEBI:18420"/>
    </cofactor>
    <text evidence="9">Binds 1 Mg(2+) ion per subunit.</text>
</comment>
<dbReference type="HAMAP" id="MF_00097">
    <property type="entry name" value="TMP_synthase"/>
    <property type="match status" value="1"/>
</dbReference>
<name>A0ABT2QRF4_9STAP</name>
<feature type="binding site" evidence="9">
    <location>
        <position position="76"/>
    </location>
    <ligand>
        <name>Mg(2+)</name>
        <dbReference type="ChEBI" id="CHEBI:18420"/>
    </ligand>
</feature>